<sequence length="113" mass="11930">MTTDLNSLLEKLVNAQGPDRELDKTLTLAFGITTPSGIPAFPFCLGIPSLTSSIDDALKFAKHLGFNPRIVLVVAAAMAEGREADSGKPFAHWLPLAIVASSVSAKLAEEPQV</sequence>
<accession>A0ABX0V6E7</accession>
<reference evidence="1 2" key="1">
    <citation type="submission" date="2020-03" db="EMBL/GenBank/DDBJ databases">
        <title>The genome sequence of Microvirga sp. c23x22.</title>
        <authorList>
            <person name="Zhang X."/>
        </authorList>
    </citation>
    <scope>NUCLEOTIDE SEQUENCE [LARGE SCALE GENOMIC DNA]</scope>
    <source>
        <strain evidence="2">c23x22</strain>
    </source>
</reference>
<dbReference type="RefSeq" id="WP_167671293.1">
    <property type="nucleotide sequence ID" value="NZ_JAATJS010000001.1"/>
</dbReference>
<evidence type="ECO:0000313" key="1">
    <source>
        <dbReference type="EMBL" id="NIX75407.1"/>
    </source>
</evidence>
<dbReference type="Proteomes" id="UP000707352">
    <property type="component" value="Unassembled WGS sequence"/>
</dbReference>
<evidence type="ECO:0000313" key="2">
    <source>
        <dbReference type="Proteomes" id="UP000707352"/>
    </source>
</evidence>
<protein>
    <submittedName>
        <fullName evidence="1">Uncharacterized protein</fullName>
    </submittedName>
</protein>
<organism evidence="1 2">
    <name type="scientific">Microvirga terricola</name>
    <dbReference type="NCBI Taxonomy" id="2719797"/>
    <lineage>
        <taxon>Bacteria</taxon>
        <taxon>Pseudomonadati</taxon>
        <taxon>Pseudomonadota</taxon>
        <taxon>Alphaproteobacteria</taxon>
        <taxon>Hyphomicrobiales</taxon>
        <taxon>Methylobacteriaceae</taxon>
        <taxon>Microvirga</taxon>
    </lineage>
</organism>
<dbReference type="EMBL" id="JAATJS010000001">
    <property type="protein sequence ID" value="NIX75407.1"/>
    <property type="molecule type" value="Genomic_DNA"/>
</dbReference>
<name>A0ABX0V6E7_9HYPH</name>
<gene>
    <name evidence="1" type="ORF">HB375_02115</name>
</gene>
<keyword evidence="2" id="KW-1185">Reference proteome</keyword>
<proteinExistence type="predicted"/>
<comment type="caution">
    <text evidence="1">The sequence shown here is derived from an EMBL/GenBank/DDBJ whole genome shotgun (WGS) entry which is preliminary data.</text>
</comment>